<accession>A0A518B2K3</accession>
<protein>
    <submittedName>
        <fullName evidence="2">Uncharacterized protein</fullName>
    </submittedName>
</protein>
<dbReference type="Proteomes" id="UP000317093">
    <property type="component" value="Chromosome"/>
</dbReference>
<evidence type="ECO:0000256" key="1">
    <source>
        <dbReference type="SAM" id="Coils"/>
    </source>
</evidence>
<evidence type="ECO:0000313" key="3">
    <source>
        <dbReference type="Proteomes" id="UP000317093"/>
    </source>
</evidence>
<gene>
    <name evidence="2" type="ORF">Pan216_20750</name>
</gene>
<keyword evidence="3" id="KW-1185">Reference proteome</keyword>
<proteinExistence type="predicted"/>
<dbReference type="RefSeq" id="WP_419193473.1">
    <property type="nucleotide sequence ID" value="NZ_CP036279.1"/>
</dbReference>
<evidence type="ECO:0000313" key="2">
    <source>
        <dbReference type="EMBL" id="QDU61221.1"/>
    </source>
</evidence>
<dbReference type="AlphaFoldDB" id="A0A518B2K3"/>
<sequence length="51" mass="5676">MTEQQMIAALNEMVATLSKRIGLEEDQGNREALEDAVSNLRQAIICLEDVD</sequence>
<reference evidence="2 3" key="1">
    <citation type="submission" date="2019-02" db="EMBL/GenBank/DDBJ databases">
        <title>Deep-cultivation of Planctomycetes and their phenomic and genomic characterization uncovers novel biology.</title>
        <authorList>
            <person name="Wiegand S."/>
            <person name="Jogler M."/>
            <person name="Boedeker C."/>
            <person name="Pinto D."/>
            <person name="Vollmers J."/>
            <person name="Rivas-Marin E."/>
            <person name="Kohn T."/>
            <person name="Peeters S.H."/>
            <person name="Heuer A."/>
            <person name="Rast P."/>
            <person name="Oberbeckmann S."/>
            <person name="Bunk B."/>
            <person name="Jeske O."/>
            <person name="Meyerdierks A."/>
            <person name="Storesund J.E."/>
            <person name="Kallscheuer N."/>
            <person name="Luecker S."/>
            <person name="Lage O.M."/>
            <person name="Pohl T."/>
            <person name="Merkel B.J."/>
            <person name="Hornburger P."/>
            <person name="Mueller R.-W."/>
            <person name="Bruemmer F."/>
            <person name="Labrenz M."/>
            <person name="Spormann A.M."/>
            <person name="Op den Camp H."/>
            <person name="Overmann J."/>
            <person name="Amann R."/>
            <person name="Jetten M.S.M."/>
            <person name="Mascher T."/>
            <person name="Medema M.H."/>
            <person name="Devos D.P."/>
            <person name="Kaster A.-K."/>
            <person name="Ovreas L."/>
            <person name="Rohde M."/>
            <person name="Galperin M.Y."/>
            <person name="Jogler C."/>
        </authorList>
    </citation>
    <scope>NUCLEOTIDE SEQUENCE [LARGE SCALE GENOMIC DNA]</scope>
    <source>
        <strain evidence="2 3">Pan216</strain>
    </source>
</reference>
<dbReference type="EMBL" id="CP036279">
    <property type="protein sequence ID" value="QDU61221.1"/>
    <property type="molecule type" value="Genomic_DNA"/>
</dbReference>
<feature type="coiled-coil region" evidence="1">
    <location>
        <begin position="23"/>
        <end position="50"/>
    </location>
</feature>
<dbReference type="KEGG" id="knv:Pan216_20750"/>
<name>A0A518B2K3_9BACT</name>
<keyword evidence="1" id="KW-0175">Coiled coil</keyword>
<organism evidence="2 3">
    <name type="scientific">Kolteria novifilia</name>
    <dbReference type="NCBI Taxonomy" id="2527975"/>
    <lineage>
        <taxon>Bacteria</taxon>
        <taxon>Pseudomonadati</taxon>
        <taxon>Planctomycetota</taxon>
        <taxon>Planctomycetia</taxon>
        <taxon>Kolteriales</taxon>
        <taxon>Kolteriaceae</taxon>
        <taxon>Kolteria</taxon>
    </lineage>
</organism>